<evidence type="ECO:0000313" key="1">
    <source>
        <dbReference type="EMBL" id="CUX00141.1"/>
    </source>
</evidence>
<dbReference type="EMBL" id="FBVY01000037">
    <property type="protein sequence ID" value="CUX00141.1"/>
    <property type="molecule type" value="Genomic_DNA"/>
</dbReference>
<organism evidence="1 2">
    <name type="scientific">Agrobacterium genomosp. 2 str. CFBP 5494</name>
    <dbReference type="NCBI Taxonomy" id="1183436"/>
    <lineage>
        <taxon>Bacteria</taxon>
        <taxon>Pseudomonadati</taxon>
        <taxon>Pseudomonadota</taxon>
        <taxon>Alphaproteobacteria</taxon>
        <taxon>Hyphomicrobiales</taxon>
        <taxon>Rhizobiaceae</taxon>
        <taxon>Rhizobium/Agrobacterium group</taxon>
        <taxon>Agrobacterium</taxon>
        <taxon>Agrobacterium tumefaciens complex</taxon>
    </lineage>
</organism>
<comment type="caution">
    <text evidence="1">The sequence shown here is derived from an EMBL/GenBank/DDBJ whole genome shotgun (WGS) entry which is preliminary data.</text>
</comment>
<reference evidence="1 2" key="1">
    <citation type="submission" date="2016-01" db="EMBL/GenBank/DDBJ databases">
        <authorList>
            <person name="Regsiter A."/>
            <person name="william w."/>
        </authorList>
    </citation>
    <scope>NUCLEOTIDE SEQUENCE [LARGE SCALE GENOMIC DNA]</scope>
    <source>
        <strain evidence="1 2">CFBP 5494</strain>
    </source>
</reference>
<name>A0A9W5B5Q4_9HYPH</name>
<protein>
    <submittedName>
        <fullName evidence="1">Uncharacterized protein</fullName>
    </submittedName>
</protein>
<evidence type="ECO:0000313" key="2">
    <source>
        <dbReference type="Proteomes" id="UP000191933"/>
    </source>
</evidence>
<accession>A0A9W5B5Q4</accession>
<sequence length="58" mass="6831">MQRVPELTNNEPQNAHAREATVLHRFDQSPKFSVILVPHRVWQLCSRAERRQAKRLPS</sequence>
<proteinExistence type="predicted"/>
<gene>
    <name evidence="1" type="ORF">AGR2A_Lc80131</name>
</gene>
<dbReference type="Proteomes" id="UP000191933">
    <property type="component" value="Unassembled WGS sequence"/>
</dbReference>
<dbReference type="AlphaFoldDB" id="A0A9W5B5Q4"/>
<keyword evidence="2" id="KW-1185">Reference proteome</keyword>